<dbReference type="GO" id="GO:0004386">
    <property type="term" value="F:helicase activity"/>
    <property type="evidence" value="ECO:0007669"/>
    <property type="project" value="UniProtKB-KW"/>
</dbReference>
<evidence type="ECO:0000313" key="10">
    <source>
        <dbReference type="EMBL" id="AGB48530.1"/>
    </source>
</evidence>
<keyword evidence="5" id="KW-0067">ATP-binding</keyword>
<dbReference type="Pfam" id="PF02732">
    <property type="entry name" value="ERCC4"/>
    <property type="match status" value="1"/>
</dbReference>
<dbReference type="InterPro" id="IPR027417">
    <property type="entry name" value="P-loop_NTPase"/>
</dbReference>
<protein>
    <submittedName>
        <fullName evidence="10">ERCC4-like helicase</fullName>
    </submittedName>
</protein>
<dbReference type="PANTHER" id="PTHR14025">
    <property type="entry name" value="FANCONI ANEMIA GROUP M FANCM FAMILY MEMBER"/>
    <property type="match status" value="1"/>
</dbReference>
<dbReference type="Gene3D" id="3.40.50.10130">
    <property type="match status" value="1"/>
</dbReference>
<dbReference type="NCBIfam" id="NF010337">
    <property type="entry name" value="PRK13766.1"/>
    <property type="match status" value="1"/>
</dbReference>
<dbReference type="GO" id="GO:0140097">
    <property type="term" value="F:catalytic activity, acting on DNA"/>
    <property type="evidence" value="ECO:0007669"/>
    <property type="project" value="UniProtKB-ARBA"/>
</dbReference>
<dbReference type="SUPFAM" id="SSF52540">
    <property type="entry name" value="P-loop containing nucleoside triphosphate hydrolases"/>
    <property type="match status" value="1"/>
</dbReference>
<dbReference type="EMBL" id="CP003362">
    <property type="protein sequence ID" value="AGB48530.1"/>
    <property type="molecule type" value="Genomic_DNA"/>
</dbReference>
<evidence type="ECO:0000256" key="5">
    <source>
        <dbReference type="ARBA" id="ARBA00022840"/>
    </source>
</evidence>
<name>L0KV04_METHD</name>
<dbReference type="Pfam" id="PF21210">
    <property type="entry name" value="RNA_helicase_helical"/>
    <property type="match status" value="1"/>
</dbReference>
<dbReference type="FunFam" id="3.40.50.300:FF:001992">
    <property type="entry name" value="ATP-dependent RNA helicase, putative"/>
    <property type="match status" value="1"/>
</dbReference>
<dbReference type="GO" id="GO:0005524">
    <property type="term" value="F:ATP binding"/>
    <property type="evidence" value="ECO:0007669"/>
    <property type="project" value="UniProtKB-KW"/>
</dbReference>
<dbReference type="Gene3D" id="1.20.1320.20">
    <property type="entry name" value="hef helicase domain"/>
    <property type="match status" value="1"/>
</dbReference>
<keyword evidence="4 10" id="KW-0347">Helicase</keyword>
<keyword evidence="2" id="KW-0227">DNA damage</keyword>
<dbReference type="InterPro" id="IPR014001">
    <property type="entry name" value="Helicase_ATP-bd"/>
</dbReference>
<dbReference type="Pfam" id="PF12826">
    <property type="entry name" value="HHH_2"/>
    <property type="match status" value="1"/>
</dbReference>
<dbReference type="SUPFAM" id="SSF47781">
    <property type="entry name" value="RuvA domain 2-like"/>
    <property type="match status" value="1"/>
</dbReference>
<dbReference type="SMART" id="SM00278">
    <property type="entry name" value="HhH1"/>
    <property type="match status" value="2"/>
</dbReference>
<dbReference type="PROSITE" id="PS51192">
    <property type="entry name" value="HELICASE_ATP_BIND_1"/>
    <property type="match status" value="1"/>
</dbReference>
<evidence type="ECO:0000256" key="4">
    <source>
        <dbReference type="ARBA" id="ARBA00022806"/>
    </source>
</evidence>
<keyword evidence="6" id="KW-0238">DNA-binding</keyword>
<evidence type="ECO:0000256" key="6">
    <source>
        <dbReference type="ARBA" id="ARBA00023125"/>
    </source>
</evidence>
<dbReference type="InterPro" id="IPR011545">
    <property type="entry name" value="DEAD/DEAH_box_helicase_dom"/>
</dbReference>
<dbReference type="InterPro" id="IPR001650">
    <property type="entry name" value="Helicase_C-like"/>
</dbReference>
<evidence type="ECO:0000313" key="11">
    <source>
        <dbReference type="Proteomes" id="UP000010866"/>
    </source>
</evidence>
<dbReference type="SUPFAM" id="SSF52980">
    <property type="entry name" value="Restriction endonuclease-like"/>
    <property type="match status" value="1"/>
</dbReference>
<dbReference type="GO" id="GO:0006281">
    <property type="term" value="P:DNA repair"/>
    <property type="evidence" value="ECO:0007669"/>
    <property type="project" value="UniProtKB-KW"/>
</dbReference>
<dbReference type="CDD" id="cd12089">
    <property type="entry name" value="Hef_ID"/>
    <property type="match status" value="1"/>
</dbReference>
<dbReference type="PANTHER" id="PTHR14025:SF20">
    <property type="entry name" value="FANCONI ANEMIA GROUP M PROTEIN"/>
    <property type="match status" value="1"/>
</dbReference>
<proteinExistence type="predicted"/>
<keyword evidence="7" id="KW-0234">DNA repair</keyword>
<evidence type="ECO:0000256" key="7">
    <source>
        <dbReference type="ARBA" id="ARBA00023204"/>
    </source>
</evidence>
<organism evidence="10 11">
    <name type="scientific">Methanomethylovorans hollandica (strain DSM 15978 / NBRC 107637 / DMS1)</name>
    <dbReference type="NCBI Taxonomy" id="867904"/>
    <lineage>
        <taxon>Archaea</taxon>
        <taxon>Methanobacteriati</taxon>
        <taxon>Methanobacteriota</taxon>
        <taxon>Stenosarchaea group</taxon>
        <taxon>Methanomicrobia</taxon>
        <taxon>Methanosarcinales</taxon>
        <taxon>Methanosarcinaceae</taxon>
        <taxon>Methanomethylovorans</taxon>
    </lineage>
</organism>
<evidence type="ECO:0000259" key="8">
    <source>
        <dbReference type="PROSITE" id="PS51192"/>
    </source>
</evidence>
<dbReference type="PROSITE" id="PS51194">
    <property type="entry name" value="HELICASE_CTER"/>
    <property type="match status" value="1"/>
</dbReference>
<dbReference type="Gene3D" id="1.10.150.20">
    <property type="entry name" value="5' to 3' exonuclease, C-terminal subdomain"/>
    <property type="match status" value="1"/>
</dbReference>
<sequence>MINYIKHPLIQPDMVEQRLYQLDLAGRALYSPTLIVLPTGLGKTIVSLLVIAARMEKLGGKALVLSPTKPLVEQHAAFFKKVMNMPEEHIITFTGSVTPQKRADLWKDAKLIVSTPQVIENDIITKRISLGDVCHITFDEAHRAVGNYAYTYIAEKYFENASNPHCIGITASPGSTDEKISEVCEALHIGSVAVKTESDSDVKPYIHKKEIEWIKIDLPKDMSEIKGLLEKVMEERFKKLTELGFPVHNPKFVTKKDLLGMQKKLQGELRGAPDSSVYAAISIVAEIMKVGHAVEIIETQGMESLRKYMERLEHEAYSKSGSKAAKRLAEDLYMRQAIHRIKDTDIEHPKLDQVRNIVSRQIAGRPESRVIVFTNYRDTADMVTASLGSMEDIYPVRFVGQSSKYKDKGLTQKQQVHIIEDFKKGTYNVLVATSVAEEGLDIPSTDLVVFYEPIPSEIRSIQRKGRTARKHAGRVVVLVTKGTRDEGYYWSSLSKERRMQSNMKELQENMSANATTLEQYVQPQVEKDQKKLSEFENEGIRVVIDHREVRSQVARELEKLGVDVDVKTLEVGDYVISERIAIERKSTEDFVNSLLNNTLFEQISNISRSYQKPVLLIEGEGLFSARQINPRSIHGTLASIGIDFGVSIFYTRDAEDSAMLIQTLAKREQSEKQREIKIHGKKASKMLSEQQEYIVSAINDIGPKAAKSLLKHFGSVENVMNAQYEELIKVQNIGPKTAARIREVVSAEYK</sequence>
<dbReference type="SMART" id="SM00487">
    <property type="entry name" value="DEXDc"/>
    <property type="match status" value="1"/>
</dbReference>
<dbReference type="HOGENOM" id="CLU_002513_3_1_2"/>
<gene>
    <name evidence="10" type="ordered locus">Metho_0252</name>
</gene>
<keyword evidence="3" id="KW-0378">Hydrolase</keyword>
<dbReference type="InterPro" id="IPR011335">
    <property type="entry name" value="Restrct_endonuc-II-like"/>
</dbReference>
<dbReference type="AlphaFoldDB" id="L0KV04"/>
<feature type="domain" description="Helicase C-terminal" evidence="9">
    <location>
        <begin position="350"/>
        <end position="529"/>
    </location>
</feature>
<keyword evidence="1" id="KW-0547">Nucleotide-binding</keyword>
<accession>L0KV04</accession>
<dbReference type="OrthoDB" id="9764at2157"/>
<dbReference type="InterPro" id="IPR003583">
    <property type="entry name" value="Hlx-hairpin-Hlx_DNA-bd_motif"/>
</dbReference>
<dbReference type="SMART" id="SM00490">
    <property type="entry name" value="HELICc"/>
    <property type="match status" value="1"/>
</dbReference>
<dbReference type="GO" id="GO:0003677">
    <property type="term" value="F:DNA binding"/>
    <property type="evidence" value="ECO:0007669"/>
    <property type="project" value="UniProtKB-KW"/>
</dbReference>
<dbReference type="SMART" id="SM00891">
    <property type="entry name" value="ERCC4"/>
    <property type="match status" value="1"/>
</dbReference>
<dbReference type="Proteomes" id="UP000010866">
    <property type="component" value="Chromosome"/>
</dbReference>
<dbReference type="STRING" id="867904.Metho_0252"/>
<dbReference type="GO" id="GO:0016787">
    <property type="term" value="F:hydrolase activity"/>
    <property type="evidence" value="ECO:0007669"/>
    <property type="project" value="UniProtKB-KW"/>
</dbReference>
<evidence type="ECO:0000256" key="2">
    <source>
        <dbReference type="ARBA" id="ARBA00022763"/>
    </source>
</evidence>
<dbReference type="InterPro" id="IPR041755">
    <property type="entry name" value="Hef_ID"/>
</dbReference>
<dbReference type="Pfam" id="PF00270">
    <property type="entry name" value="DEAD"/>
    <property type="match status" value="1"/>
</dbReference>
<reference evidence="11" key="1">
    <citation type="submission" date="2012-02" db="EMBL/GenBank/DDBJ databases">
        <title>Complete sequence of chromosome of Methanomethylovorans hollandica DSM 15978.</title>
        <authorList>
            <person name="Lucas S."/>
            <person name="Copeland A."/>
            <person name="Lapidus A."/>
            <person name="Glavina del Rio T."/>
            <person name="Dalin E."/>
            <person name="Tice H."/>
            <person name="Bruce D."/>
            <person name="Goodwin L."/>
            <person name="Pitluck S."/>
            <person name="Peters L."/>
            <person name="Mikhailova N."/>
            <person name="Held B."/>
            <person name="Kyrpides N."/>
            <person name="Mavromatis K."/>
            <person name="Ivanova N."/>
            <person name="Brettin T."/>
            <person name="Detter J.C."/>
            <person name="Han C."/>
            <person name="Larimer F."/>
            <person name="Land M."/>
            <person name="Hauser L."/>
            <person name="Markowitz V."/>
            <person name="Cheng J.-F."/>
            <person name="Hugenholtz P."/>
            <person name="Woyke T."/>
            <person name="Wu D."/>
            <person name="Spring S."/>
            <person name="Schroeder M."/>
            <person name="Brambilla E."/>
            <person name="Klenk H.-P."/>
            <person name="Eisen J.A."/>
        </authorList>
    </citation>
    <scope>NUCLEOTIDE SEQUENCE [LARGE SCALE GENOMIC DNA]</scope>
    <source>
        <strain evidence="11">DSM 15978 / NBRC 107637 / DMS1</strain>
    </source>
</reference>
<dbReference type="Pfam" id="PF00271">
    <property type="entry name" value="Helicase_C"/>
    <property type="match status" value="1"/>
</dbReference>
<feature type="domain" description="Helicase ATP-binding" evidence="8">
    <location>
        <begin position="24"/>
        <end position="191"/>
    </location>
</feature>
<evidence type="ECO:0000256" key="3">
    <source>
        <dbReference type="ARBA" id="ARBA00022801"/>
    </source>
</evidence>
<dbReference type="RefSeq" id="WP_015323699.1">
    <property type="nucleotide sequence ID" value="NC_019977.1"/>
</dbReference>
<keyword evidence="11" id="KW-1185">Reference proteome</keyword>
<dbReference type="Gene3D" id="3.40.50.300">
    <property type="entry name" value="P-loop containing nucleotide triphosphate hydrolases"/>
    <property type="match status" value="2"/>
</dbReference>
<dbReference type="InterPro" id="IPR010994">
    <property type="entry name" value="RuvA_2-like"/>
</dbReference>
<dbReference type="GeneID" id="14408194"/>
<dbReference type="CDD" id="cd20075">
    <property type="entry name" value="XPF_nuclease_XPF_arch"/>
    <property type="match status" value="1"/>
</dbReference>
<evidence type="ECO:0000256" key="1">
    <source>
        <dbReference type="ARBA" id="ARBA00022741"/>
    </source>
</evidence>
<evidence type="ECO:0000259" key="9">
    <source>
        <dbReference type="PROSITE" id="PS51194"/>
    </source>
</evidence>
<dbReference type="KEGG" id="mhz:Metho_0252"/>
<dbReference type="InterPro" id="IPR006166">
    <property type="entry name" value="ERCC4_domain"/>
</dbReference>
<dbReference type="InterPro" id="IPR041663">
    <property type="entry name" value="DisA/LigA_HHH"/>
</dbReference>
<dbReference type="GO" id="GO:0004518">
    <property type="term" value="F:nuclease activity"/>
    <property type="evidence" value="ECO:0007669"/>
    <property type="project" value="InterPro"/>
</dbReference>